<keyword evidence="1" id="KW-1133">Transmembrane helix</keyword>
<keyword evidence="1" id="KW-0812">Transmembrane</keyword>
<keyword evidence="3" id="KW-1185">Reference proteome</keyword>
<sequence>MFVSWEGRLKFGEGGPEFMQSFVPTFLVFGVYAVVIAFPLSVLVSLAAAKKKEKEFDASDSQPQDSLAIKIIGIASVSSLFSAFAASSLLLYLSN</sequence>
<reference evidence="3" key="1">
    <citation type="journal article" date="2019" name="Int. J. Syst. Evol. Microbiol.">
        <title>The Global Catalogue of Microorganisms (GCM) 10K type strain sequencing project: providing services to taxonomists for standard genome sequencing and annotation.</title>
        <authorList>
            <consortium name="The Broad Institute Genomics Platform"/>
            <consortium name="The Broad Institute Genome Sequencing Center for Infectious Disease"/>
            <person name="Wu L."/>
            <person name="Ma J."/>
        </authorList>
    </citation>
    <scope>NUCLEOTIDE SEQUENCE [LARGE SCALE GENOMIC DNA]</scope>
    <source>
        <strain evidence="3">JCM 17759</strain>
    </source>
</reference>
<comment type="caution">
    <text evidence="2">The sequence shown here is derived from an EMBL/GenBank/DDBJ whole genome shotgun (WGS) entry which is preliminary data.</text>
</comment>
<name>A0ABP8MAE2_9BACT</name>
<protein>
    <submittedName>
        <fullName evidence="2">Uncharacterized protein</fullName>
    </submittedName>
</protein>
<keyword evidence="1" id="KW-0472">Membrane</keyword>
<proteinExistence type="predicted"/>
<feature type="transmembrane region" description="Helical" evidence="1">
    <location>
        <begin position="26"/>
        <end position="46"/>
    </location>
</feature>
<feature type="transmembrane region" description="Helical" evidence="1">
    <location>
        <begin position="67"/>
        <end position="93"/>
    </location>
</feature>
<dbReference type="Proteomes" id="UP001500840">
    <property type="component" value="Unassembled WGS sequence"/>
</dbReference>
<organism evidence="2 3">
    <name type="scientific">Novipirellula rosea</name>
    <dbReference type="NCBI Taxonomy" id="1031540"/>
    <lineage>
        <taxon>Bacteria</taxon>
        <taxon>Pseudomonadati</taxon>
        <taxon>Planctomycetota</taxon>
        <taxon>Planctomycetia</taxon>
        <taxon>Pirellulales</taxon>
        <taxon>Pirellulaceae</taxon>
        <taxon>Novipirellula</taxon>
    </lineage>
</organism>
<dbReference type="EMBL" id="BAABGA010000009">
    <property type="protein sequence ID" value="GAA4446097.1"/>
    <property type="molecule type" value="Genomic_DNA"/>
</dbReference>
<evidence type="ECO:0000313" key="2">
    <source>
        <dbReference type="EMBL" id="GAA4446097.1"/>
    </source>
</evidence>
<accession>A0ABP8MAE2</accession>
<evidence type="ECO:0000256" key="1">
    <source>
        <dbReference type="SAM" id="Phobius"/>
    </source>
</evidence>
<evidence type="ECO:0000313" key="3">
    <source>
        <dbReference type="Proteomes" id="UP001500840"/>
    </source>
</evidence>
<gene>
    <name evidence="2" type="ORF">GCM10023156_06460</name>
</gene>